<name>A0A9E7L5D6_9LILI</name>
<dbReference type="Proteomes" id="UP001055439">
    <property type="component" value="Chromosome 8"/>
</dbReference>
<keyword evidence="3 4" id="KW-0964">Secreted</keyword>
<keyword evidence="6" id="KW-1185">Reference proteome</keyword>
<feature type="chain" id="PRO_5039754619" description="Dirigent protein" evidence="4">
    <location>
        <begin position="34"/>
        <end position="188"/>
    </location>
</feature>
<keyword evidence="4" id="KW-0732">Signal</keyword>
<dbReference type="InterPro" id="IPR004265">
    <property type="entry name" value="Dirigent"/>
</dbReference>
<dbReference type="Gene3D" id="2.40.480.10">
    <property type="entry name" value="Allene oxide cyclase-like"/>
    <property type="match status" value="1"/>
</dbReference>
<evidence type="ECO:0000256" key="2">
    <source>
        <dbReference type="ARBA" id="ARBA00011738"/>
    </source>
</evidence>
<dbReference type="GO" id="GO:0009699">
    <property type="term" value="P:phenylpropanoid biosynthetic process"/>
    <property type="evidence" value="ECO:0007669"/>
    <property type="project" value="UniProtKB-ARBA"/>
</dbReference>
<protein>
    <recommendedName>
        <fullName evidence="4">Dirigent protein</fullName>
    </recommendedName>
</protein>
<evidence type="ECO:0000313" key="5">
    <source>
        <dbReference type="EMBL" id="URE38645.1"/>
    </source>
</evidence>
<evidence type="ECO:0000256" key="4">
    <source>
        <dbReference type="RuleBase" id="RU363099"/>
    </source>
</evidence>
<dbReference type="EMBL" id="CP097510">
    <property type="protein sequence ID" value="URE38645.1"/>
    <property type="molecule type" value="Genomic_DNA"/>
</dbReference>
<dbReference type="Pfam" id="PF03018">
    <property type="entry name" value="Dirigent"/>
    <property type="match status" value="1"/>
</dbReference>
<accession>A0A9E7L5D6</accession>
<dbReference type="InterPro" id="IPR044859">
    <property type="entry name" value="Allene_oxi_cyc_Dirigent"/>
</dbReference>
<comment type="subcellular location">
    <subcellularLocation>
        <location evidence="4">Secreted</location>
        <location evidence="4">Extracellular space</location>
        <location evidence="4">Apoplast</location>
    </subcellularLocation>
</comment>
<gene>
    <name evidence="5" type="ORF">MUK42_25585</name>
</gene>
<evidence type="ECO:0000256" key="1">
    <source>
        <dbReference type="ARBA" id="ARBA00010746"/>
    </source>
</evidence>
<keyword evidence="4" id="KW-0052">Apoplast</keyword>
<dbReference type="OrthoDB" id="1928589at2759"/>
<dbReference type="PANTHER" id="PTHR21495">
    <property type="entry name" value="NUCLEOPORIN-RELATED"/>
    <property type="match status" value="1"/>
</dbReference>
<feature type="signal peptide" evidence="4">
    <location>
        <begin position="1"/>
        <end position="33"/>
    </location>
</feature>
<organism evidence="5 6">
    <name type="scientific">Musa troglodytarum</name>
    <name type="common">fe'i banana</name>
    <dbReference type="NCBI Taxonomy" id="320322"/>
    <lineage>
        <taxon>Eukaryota</taxon>
        <taxon>Viridiplantae</taxon>
        <taxon>Streptophyta</taxon>
        <taxon>Embryophyta</taxon>
        <taxon>Tracheophyta</taxon>
        <taxon>Spermatophyta</taxon>
        <taxon>Magnoliopsida</taxon>
        <taxon>Liliopsida</taxon>
        <taxon>Zingiberales</taxon>
        <taxon>Musaceae</taxon>
        <taxon>Musa</taxon>
    </lineage>
</organism>
<evidence type="ECO:0000256" key="3">
    <source>
        <dbReference type="ARBA" id="ARBA00022525"/>
    </source>
</evidence>
<comment type="subunit">
    <text evidence="2 4">Homodimer.</text>
</comment>
<reference evidence="5" key="1">
    <citation type="submission" date="2022-05" db="EMBL/GenBank/DDBJ databases">
        <title>The Musa troglodytarum L. genome provides insights into the mechanism of non-climacteric behaviour and enrichment of carotenoids.</title>
        <authorList>
            <person name="Wang J."/>
        </authorList>
    </citation>
    <scope>NUCLEOTIDE SEQUENCE</scope>
    <source>
        <tissue evidence="5">Leaf</tissue>
    </source>
</reference>
<comment type="similarity">
    <text evidence="1 4">Belongs to the plant dirigent protein family.</text>
</comment>
<dbReference type="GO" id="GO:0048046">
    <property type="term" value="C:apoplast"/>
    <property type="evidence" value="ECO:0007669"/>
    <property type="project" value="UniProtKB-SubCell"/>
</dbReference>
<dbReference type="AlphaFoldDB" id="A0A9E7L5D6"/>
<comment type="function">
    <text evidence="4">Dirigent proteins impart stereoselectivity on the phenoxy radical-coupling reaction, yielding optically active lignans from two molecules of coniferyl alcohol in the biosynthesis of lignans, flavonolignans, and alkaloids and thus plays a central role in plant secondary metabolism.</text>
</comment>
<sequence length="188" mass="20534">MIPASVGMASSPYLLLFLLYLFFLFANVAPASGHVYGAPKEKMTHLHFYFHEIYGGPNTTTITVVNPPGNNSFNNFGSIGVGDNMLREGPNPSSKLIGRAQELAVQASLESPAYLSAFNFVFTAGEHNGSSISIFGRAVLTETMERGIISGTGKFRMAQGYTISMLVWRTGTTEIVLVVEYDAYIFHY</sequence>
<proteinExistence type="inferred from homology"/>
<evidence type="ECO:0000313" key="6">
    <source>
        <dbReference type="Proteomes" id="UP001055439"/>
    </source>
</evidence>